<protein>
    <recommendedName>
        <fullName evidence="3">DDE Tnp4 domain-containing protein</fullName>
    </recommendedName>
</protein>
<gene>
    <name evidence="4" type="ORF">IscW_ISCW024251</name>
</gene>
<dbReference type="VEuPathDB" id="VectorBase:ISCW024251"/>
<dbReference type="Proteomes" id="UP000001555">
    <property type="component" value="Unassembled WGS sequence"/>
</dbReference>
<evidence type="ECO:0000313" key="5">
    <source>
        <dbReference type="EnsemblMetazoa" id="ISCW024251-PA"/>
    </source>
</evidence>
<dbReference type="HOGENOM" id="CLU_025643_3_0_1"/>
<evidence type="ECO:0000313" key="6">
    <source>
        <dbReference type="Proteomes" id="UP000001555"/>
    </source>
</evidence>
<dbReference type="STRING" id="6945.B7PE52"/>
<comment type="cofactor">
    <cofactor evidence="1">
        <name>a divalent metal cation</name>
        <dbReference type="ChEBI" id="CHEBI:60240"/>
    </cofactor>
</comment>
<dbReference type="PaxDb" id="6945-B7PE52"/>
<dbReference type="EMBL" id="DS693642">
    <property type="protein sequence ID" value="EEC04874.1"/>
    <property type="molecule type" value="Genomic_DNA"/>
</dbReference>
<evidence type="ECO:0000259" key="3">
    <source>
        <dbReference type="Pfam" id="PF13359"/>
    </source>
</evidence>
<proteinExistence type="predicted"/>
<dbReference type="PANTHER" id="PTHR23080">
    <property type="entry name" value="THAP DOMAIN PROTEIN"/>
    <property type="match status" value="1"/>
</dbReference>
<feature type="domain" description="DDE Tnp4" evidence="3">
    <location>
        <begin position="10"/>
        <end position="163"/>
    </location>
</feature>
<keyword evidence="2" id="KW-0479">Metal-binding</keyword>
<name>B7PE52_IXOSC</name>
<reference evidence="4 6" key="1">
    <citation type="submission" date="2008-03" db="EMBL/GenBank/DDBJ databases">
        <title>Annotation of Ixodes scapularis.</title>
        <authorList>
            <consortium name="Ixodes scapularis Genome Project Consortium"/>
            <person name="Caler E."/>
            <person name="Hannick L.I."/>
            <person name="Bidwell S."/>
            <person name="Joardar V."/>
            <person name="Thiagarajan M."/>
            <person name="Amedeo P."/>
            <person name="Galinsky K.J."/>
            <person name="Schobel S."/>
            <person name="Inman J."/>
            <person name="Hostetler J."/>
            <person name="Miller J."/>
            <person name="Hammond M."/>
            <person name="Megy K."/>
            <person name="Lawson D."/>
            <person name="Kodira C."/>
            <person name="Sutton G."/>
            <person name="Meyer J."/>
            <person name="Hill C.A."/>
            <person name="Birren B."/>
            <person name="Nene V."/>
            <person name="Collins F."/>
            <person name="Alarcon-Chaidez F."/>
            <person name="Wikel S."/>
            <person name="Strausberg R."/>
        </authorList>
    </citation>
    <scope>NUCLEOTIDE SEQUENCE [LARGE SCALE GENOMIC DNA]</scope>
    <source>
        <strain evidence="6">Wikel</strain>
        <strain evidence="4">Wikel colony</strain>
    </source>
</reference>
<reference evidence="5" key="2">
    <citation type="submission" date="2020-05" db="UniProtKB">
        <authorList>
            <consortium name="EnsemblMetazoa"/>
        </authorList>
    </citation>
    <scope>IDENTIFICATION</scope>
    <source>
        <strain evidence="5">wikel</strain>
    </source>
</reference>
<dbReference type="OrthoDB" id="10046738at2759"/>
<feature type="non-terminal residue" evidence="4">
    <location>
        <position position="1"/>
    </location>
</feature>
<dbReference type="PANTHER" id="PTHR23080:SF141">
    <property type="entry name" value="TRANSPOSASE HELIX-TURN-HELIX DOMAIN-CONTAINING PROTEIN"/>
    <property type="match status" value="1"/>
</dbReference>
<evidence type="ECO:0000313" key="4">
    <source>
        <dbReference type="EMBL" id="EEC04874.1"/>
    </source>
</evidence>
<dbReference type="VEuPathDB" id="VectorBase:ISCP_004342"/>
<dbReference type="AlphaFoldDB" id="B7PE52"/>
<sequence length="192" mass="21246">NLKNVIGILKCTEIFIQKPSYMLTRSQTYSGYKHHNTVKVIITVSSSGAITILLFQGHGGRVSSKELTLKSGLLNIVREGDIYLVDRGFRGQKMFAAKGANLLIPAFTKGKKHLGAEVTLSRKLSQARSHVERAMKRLKVFRIFQTVLPTSFVKKSGDIVMCTIDKALIVSAAVICSCPCSRSRSLLKLQDY</sequence>
<organism>
    <name type="scientific">Ixodes scapularis</name>
    <name type="common">Black-legged tick</name>
    <name type="synonym">Deer tick</name>
    <dbReference type="NCBI Taxonomy" id="6945"/>
    <lineage>
        <taxon>Eukaryota</taxon>
        <taxon>Metazoa</taxon>
        <taxon>Ecdysozoa</taxon>
        <taxon>Arthropoda</taxon>
        <taxon>Chelicerata</taxon>
        <taxon>Arachnida</taxon>
        <taxon>Acari</taxon>
        <taxon>Parasitiformes</taxon>
        <taxon>Ixodida</taxon>
        <taxon>Ixodoidea</taxon>
        <taxon>Ixodidae</taxon>
        <taxon>Ixodinae</taxon>
        <taxon>Ixodes</taxon>
    </lineage>
</organism>
<accession>B7PE52</accession>
<dbReference type="InParanoid" id="B7PE52"/>
<evidence type="ECO:0000256" key="1">
    <source>
        <dbReference type="ARBA" id="ARBA00001968"/>
    </source>
</evidence>
<dbReference type="Pfam" id="PF13359">
    <property type="entry name" value="DDE_Tnp_4"/>
    <property type="match status" value="1"/>
</dbReference>
<dbReference type="VEuPathDB" id="VectorBase:ISCI024251"/>
<dbReference type="EMBL" id="ABJB010813695">
    <property type="status" value="NOT_ANNOTATED_CDS"/>
    <property type="molecule type" value="Genomic_DNA"/>
</dbReference>
<keyword evidence="6" id="KW-1185">Reference proteome</keyword>
<dbReference type="EnsemblMetazoa" id="ISCW024251-RA">
    <property type="protein sequence ID" value="ISCW024251-PA"/>
    <property type="gene ID" value="ISCW024251"/>
</dbReference>
<dbReference type="GO" id="GO:0046872">
    <property type="term" value="F:metal ion binding"/>
    <property type="evidence" value="ECO:0007669"/>
    <property type="project" value="UniProtKB-KW"/>
</dbReference>
<evidence type="ECO:0000256" key="2">
    <source>
        <dbReference type="ARBA" id="ARBA00022723"/>
    </source>
</evidence>
<dbReference type="InterPro" id="IPR027806">
    <property type="entry name" value="HARBI1_dom"/>
</dbReference>